<sequence>MALVKHTNPMTLCMVATSLALLAIMSSNTRSCEAWNGFSGRVGLLSLNGDLPQESPPPPASRAPPRAEPCFLPTNPDYCTDPICVHVCEVHGISNSPAYCRQEAGYDMCCCPNPN</sequence>
<evidence type="ECO:0000313" key="6">
    <source>
        <dbReference type="Proteomes" id="UP000004995"/>
    </source>
</evidence>
<dbReference type="EnsemblPlants" id="KQK95210">
    <property type="protein sequence ID" value="KQK95210"/>
    <property type="gene ID" value="SETIT_027028mg"/>
</dbReference>
<evidence type="ECO:0000256" key="1">
    <source>
        <dbReference type="SAM" id="SignalP"/>
    </source>
</evidence>
<dbReference type="EMBL" id="CM003535">
    <property type="protein sequence ID" value="RCV38867.1"/>
    <property type="molecule type" value="Genomic_DNA"/>
</dbReference>
<name>K3ZKC2_SETIT</name>
<dbReference type="HOGENOM" id="CLU_2113165_0_0_1"/>
<dbReference type="Proteomes" id="UP000004995">
    <property type="component" value="Unassembled WGS sequence"/>
</dbReference>
<feature type="chain" id="PRO_5010127907" evidence="1">
    <location>
        <begin position="35"/>
        <end position="115"/>
    </location>
</feature>
<protein>
    <submittedName>
        <fullName evidence="2 5">Uncharacterized protein</fullName>
    </submittedName>
</protein>
<feature type="signal peptide" evidence="1">
    <location>
        <begin position="1"/>
        <end position="34"/>
    </location>
</feature>
<dbReference type="EMBL" id="KQ475425">
    <property type="protein sequence ID" value="RCU61703.1"/>
    <property type="molecule type" value="Genomic_DNA"/>
</dbReference>
<reference evidence="2" key="2">
    <citation type="submission" date="2015-07" db="EMBL/GenBank/DDBJ databases">
        <authorList>
            <person name="Noorani M."/>
        </authorList>
    </citation>
    <scope>NUCLEOTIDE SEQUENCE</scope>
    <source>
        <strain evidence="2">Yugu1</strain>
    </source>
</reference>
<keyword evidence="6" id="KW-1185">Reference proteome</keyword>
<reference evidence="2 6" key="1">
    <citation type="journal article" date="2012" name="Nat. Biotechnol.">
        <title>Reference genome sequence of the model plant Setaria.</title>
        <authorList>
            <person name="Bennetzen J.L."/>
            <person name="Schmutz J."/>
            <person name="Wang H."/>
            <person name="Percifield R."/>
            <person name="Hawkins J."/>
            <person name="Pontaroli A.C."/>
            <person name="Estep M."/>
            <person name="Feng L."/>
            <person name="Vaughn J.N."/>
            <person name="Grimwood J."/>
            <person name="Jenkins J."/>
            <person name="Barry K."/>
            <person name="Lindquist E."/>
            <person name="Hellsten U."/>
            <person name="Deshpande S."/>
            <person name="Wang X."/>
            <person name="Wu X."/>
            <person name="Mitros T."/>
            <person name="Triplett J."/>
            <person name="Yang X."/>
            <person name="Ye C.Y."/>
            <person name="Mauro-Herrera M."/>
            <person name="Wang L."/>
            <person name="Li P."/>
            <person name="Sharma M."/>
            <person name="Sharma R."/>
            <person name="Ronald P.C."/>
            <person name="Panaud O."/>
            <person name="Kellogg E.A."/>
            <person name="Brutnell T.P."/>
            <person name="Doust A.N."/>
            <person name="Tuskan G.A."/>
            <person name="Rokhsar D."/>
            <person name="Devos K.M."/>
        </authorList>
    </citation>
    <scope>NUCLEOTIDE SEQUENCE [LARGE SCALE GENOMIC DNA]</scope>
    <source>
        <strain evidence="6">cv. Yugu1</strain>
        <strain evidence="2">Yugu1</strain>
    </source>
</reference>
<evidence type="ECO:0000313" key="3">
    <source>
        <dbReference type="EMBL" id="RCV38867.1"/>
    </source>
</evidence>
<gene>
    <name evidence="3" type="ORF">SETIT_8G177000v2</name>
    <name evidence="4" type="ORF">SETIT_8G177300v2</name>
    <name evidence="2" type="ORF">SETIT_J026700v2</name>
</gene>
<dbReference type="EnsemblPlants" id="KQK85545">
    <property type="protein sequence ID" value="KQK85545"/>
    <property type="gene ID" value="SETIT_005658mg"/>
</dbReference>
<reference evidence="5" key="3">
    <citation type="submission" date="2018-08" db="UniProtKB">
        <authorList>
            <consortium name="EnsemblPlants"/>
        </authorList>
    </citation>
    <scope>IDENTIFICATION</scope>
    <source>
        <strain evidence="5">Yugu1</strain>
    </source>
</reference>
<proteinExistence type="predicted"/>
<dbReference type="AlphaFoldDB" id="K3ZKC2"/>
<keyword evidence="1" id="KW-0732">Signal</keyword>
<accession>K3ZKC2</accession>
<evidence type="ECO:0000313" key="4">
    <source>
        <dbReference type="EMBL" id="RCV38871.1"/>
    </source>
</evidence>
<dbReference type="Gramene" id="KQK95213">
    <property type="protein sequence ID" value="KQK95213"/>
    <property type="gene ID" value="SETIT_027032mg"/>
</dbReference>
<evidence type="ECO:0000313" key="5">
    <source>
        <dbReference type="EnsemblPlants" id="KQK85545"/>
    </source>
</evidence>
<dbReference type="EnsemblPlants" id="KQK95213">
    <property type="protein sequence ID" value="KQK95213"/>
    <property type="gene ID" value="SETIT_027032mg"/>
</dbReference>
<organism evidence="5 6">
    <name type="scientific">Setaria italica</name>
    <name type="common">Foxtail millet</name>
    <name type="synonym">Panicum italicum</name>
    <dbReference type="NCBI Taxonomy" id="4555"/>
    <lineage>
        <taxon>Eukaryota</taxon>
        <taxon>Viridiplantae</taxon>
        <taxon>Streptophyta</taxon>
        <taxon>Embryophyta</taxon>
        <taxon>Tracheophyta</taxon>
        <taxon>Spermatophyta</taxon>
        <taxon>Magnoliopsida</taxon>
        <taxon>Liliopsida</taxon>
        <taxon>Poales</taxon>
        <taxon>Poaceae</taxon>
        <taxon>PACMAD clade</taxon>
        <taxon>Panicoideae</taxon>
        <taxon>Panicodae</taxon>
        <taxon>Paniceae</taxon>
        <taxon>Cenchrinae</taxon>
        <taxon>Setaria</taxon>
    </lineage>
</organism>
<dbReference type="EMBL" id="CM003535">
    <property type="protein sequence ID" value="RCV38871.1"/>
    <property type="molecule type" value="Genomic_DNA"/>
</dbReference>
<evidence type="ECO:0000313" key="2">
    <source>
        <dbReference type="EMBL" id="RCU61703.1"/>
    </source>
</evidence>
<dbReference type="EMBL" id="AGNK02005104">
    <property type="status" value="NOT_ANNOTATED_CDS"/>
    <property type="molecule type" value="Genomic_DNA"/>
</dbReference>
<dbReference type="Gramene" id="KQK85545">
    <property type="protein sequence ID" value="KQK85545"/>
    <property type="gene ID" value="SETIT_005658mg"/>
</dbReference>
<dbReference type="Gramene" id="KQK95210">
    <property type="protein sequence ID" value="KQK95210"/>
    <property type="gene ID" value="SETIT_027028mg"/>
</dbReference>